<keyword evidence="1" id="KW-0732">Signal</keyword>
<dbReference type="SUPFAM" id="SSF55797">
    <property type="entry name" value="PR-1-like"/>
    <property type="match status" value="1"/>
</dbReference>
<organism evidence="3 4">
    <name type="scientific">Pedobacter caeni</name>
    <dbReference type="NCBI Taxonomy" id="288992"/>
    <lineage>
        <taxon>Bacteria</taxon>
        <taxon>Pseudomonadati</taxon>
        <taxon>Bacteroidota</taxon>
        <taxon>Sphingobacteriia</taxon>
        <taxon>Sphingobacteriales</taxon>
        <taxon>Sphingobacteriaceae</taxon>
        <taxon>Pedobacter</taxon>
    </lineage>
</organism>
<feature type="signal peptide" evidence="1">
    <location>
        <begin position="1"/>
        <end position="23"/>
    </location>
</feature>
<dbReference type="AlphaFoldDB" id="A0A1M5HHY5"/>
<keyword evidence="4" id="KW-1185">Reference proteome</keyword>
<name>A0A1M5HHY5_9SPHI</name>
<protein>
    <submittedName>
        <fullName evidence="3">Cysteine-rich secretory protein family protein</fullName>
    </submittedName>
</protein>
<dbReference type="Pfam" id="PF00188">
    <property type="entry name" value="CAP"/>
    <property type="match status" value="1"/>
</dbReference>
<reference evidence="4" key="1">
    <citation type="submission" date="2016-11" db="EMBL/GenBank/DDBJ databases">
        <authorList>
            <person name="Varghese N."/>
            <person name="Submissions S."/>
        </authorList>
    </citation>
    <scope>NUCLEOTIDE SEQUENCE [LARGE SCALE GENOMIC DNA]</scope>
    <source>
        <strain evidence="4">DSM 16990</strain>
    </source>
</reference>
<dbReference type="EMBL" id="FQUQ01000004">
    <property type="protein sequence ID" value="SHG15584.1"/>
    <property type="molecule type" value="Genomic_DNA"/>
</dbReference>
<proteinExistence type="predicted"/>
<accession>A0A1M5HHY5</accession>
<evidence type="ECO:0000259" key="2">
    <source>
        <dbReference type="Pfam" id="PF00188"/>
    </source>
</evidence>
<dbReference type="PANTHER" id="PTHR31157">
    <property type="entry name" value="SCP DOMAIN-CONTAINING PROTEIN"/>
    <property type="match status" value="1"/>
</dbReference>
<dbReference type="InterPro" id="IPR035940">
    <property type="entry name" value="CAP_sf"/>
</dbReference>
<dbReference type="Proteomes" id="UP000184287">
    <property type="component" value="Unassembled WGS sequence"/>
</dbReference>
<evidence type="ECO:0000313" key="3">
    <source>
        <dbReference type="EMBL" id="SHG15584.1"/>
    </source>
</evidence>
<feature type="domain" description="SCP" evidence="2">
    <location>
        <begin position="53"/>
        <end position="168"/>
    </location>
</feature>
<gene>
    <name evidence="3" type="ORF">SAMN04488522_104672</name>
</gene>
<evidence type="ECO:0000256" key="1">
    <source>
        <dbReference type="SAM" id="SignalP"/>
    </source>
</evidence>
<dbReference type="PANTHER" id="PTHR31157:SF1">
    <property type="entry name" value="SCP DOMAIN-CONTAINING PROTEIN"/>
    <property type="match status" value="1"/>
</dbReference>
<dbReference type="Gene3D" id="3.40.33.10">
    <property type="entry name" value="CAP"/>
    <property type="match status" value="1"/>
</dbReference>
<dbReference type="InterPro" id="IPR014044">
    <property type="entry name" value="CAP_dom"/>
</dbReference>
<feature type="chain" id="PRO_5012070231" evidence="1">
    <location>
        <begin position="24"/>
        <end position="177"/>
    </location>
</feature>
<sequence length="177" mass="19533">MKTAMKKLLFVPLFILVCVFSNCKKSNSSTEEGNPSNPAKDPVGTNLNNTLMLQAVNAVRVTGCDCSGEKMPPVPALTWNDQLALAAKLHTEDMVKNNFFDHKSSDGKSPGDRIKAAGYTYRFYAENIAMINTDEQKVVAYWLTSQGHCKNIMDVRAKEIGVARVNNSWTMDLAAKL</sequence>
<dbReference type="CDD" id="cd05379">
    <property type="entry name" value="CAP_bacterial"/>
    <property type="match status" value="1"/>
</dbReference>
<evidence type="ECO:0000313" key="4">
    <source>
        <dbReference type="Proteomes" id="UP000184287"/>
    </source>
</evidence>
<dbReference type="STRING" id="288992.SAMN04488522_104672"/>